<dbReference type="Proteomes" id="UP000075880">
    <property type="component" value="Unassembled WGS sequence"/>
</dbReference>
<organism evidence="1 2">
    <name type="scientific">Anopheles atroparvus</name>
    <name type="common">European mosquito</name>
    <dbReference type="NCBI Taxonomy" id="41427"/>
    <lineage>
        <taxon>Eukaryota</taxon>
        <taxon>Metazoa</taxon>
        <taxon>Ecdysozoa</taxon>
        <taxon>Arthropoda</taxon>
        <taxon>Hexapoda</taxon>
        <taxon>Insecta</taxon>
        <taxon>Pterygota</taxon>
        <taxon>Neoptera</taxon>
        <taxon>Endopterygota</taxon>
        <taxon>Diptera</taxon>
        <taxon>Nematocera</taxon>
        <taxon>Culicoidea</taxon>
        <taxon>Culicidae</taxon>
        <taxon>Anophelinae</taxon>
        <taxon>Anopheles</taxon>
    </lineage>
</organism>
<accession>A0AAG5CS37</accession>
<proteinExistence type="predicted"/>
<keyword evidence="2" id="KW-1185">Reference proteome</keyword>
<protein>
    <submittedName>
        <fullName evidence="1">Uncharacterized protein</fullName>
    </submittedName>
</protein>
<name>A0AAG5CS37_ANOAO</name>
<dbReference type="EnsemblMetazoa" id="ENSAATROPT001690">
    <property type="protein sequence ID" value="ENSAATROPP001625"/>
    <property type="gene ID" value="ENSAATROPG001333"/>
</dbReference>
<evidence type="ECO:0000313" key="1">
    <source>
        <dbReference type="EnsemblMetazoa" id="ENSAATROPP001625"/>
    </source>
</evidence>
<evidence type="ECO:0000313" key="2">
    <source>
        <dbReference type="Proteomes" id="UP000075880"/>
    </source>
</evidence>
<reference evidence="1" key="1">
    <citation type="submission" date="2024-04" db="UniProtKB">
        <authorList>
            <consortium name="EnsemblMetazoa"/>
        </authorList>
    </citation>
    <scope>IDENTIFICATION</scope>
    <source>
        <strain evidence="1">EBRO</strain>
    </source>
</reference>
<sequence length="67" mass="7174">MACSGADCGQIAHRCPPPPGGNNMLGQACAAPTTSFISFEELFLDVRPILAPSSWSTVVRWRVVKLD</sequence>
<dbReference type="AlphaFoldDB" id="A0AAG5CS37"/>